<sequence>MKEVVSSLPEVERLGGKTNKSFAITFNRQTLVLRVPGKGTESYICRDSEGRILQQLTGTGISSDVLYFDEQAGILLTDFLRGYQPLARGDFADAAMLEKAVAVFKKVHQLELPFESSFYPAEIISKFNEIINSRNIPLPDIARVCQKTAQSLLDTINWAELAQANCHCDSLADNFMFNRQSGDLRLIDWEYAGRSYILYELADFAVDKEQQADWDNRLLELYHGQAVSEQVRLTFQRCKVLCDYLWGLWALIQYQDKQELSLYDYALYRFSRCAGNIDRELATPAY</sequence>
<dbReference type="Gene3D" id="3.30.200.20">
    <property type="entry name" value="Phosphorylase Kinase, domain 1"/>
    <property type="match status" value="1"/>
</dbReference>
<reference evidence="1 2" key="2">
    <citation type="journal article" date="2022" name="Mar. Drugs">
        <title>Bioassay-Guided Fractionation Leads to the Detection of Cholic Acid Generated by the Rare Thalassomonas sp.</title>
        <authorList>
            <person name="Pheiffer F."/>
            <person name="Schneider Y.K."/>
            <person name="Hansen E.H."/>
            <person name="Andersen J.H."/>
            <person name="Isaksson J."/>
            <person name="Busche T."/>
            <person name="R C."/>
            <person name="Kalinowski J."/>
            <person name="Zyl L.V."/>
            <person name="Trindade M."/>
        </authorList>
    </citation>
    <scope>NUCLEOTIDE SEQUENCE [LARGE SCALE GENOMIC DNA]</scope>
    <source>
        <strain evidence="1 2">XOM25</strain>
    </source>
</reference>
<accession>A0AAF0CE74</accession>
<dbReference type="GO" id="GO:0006646">
    <property type="term" value="P:phosphatidylethanolamine biosynthetic process"/>
    <property type="evidence" value="ECO:0007669"/>
    <property type="project" value="TreeGrafter"/>
</dbReference>
<dbReference type="PANTHER" id="PTHR22603:SF66">
    <property type="entry name" value="ETHANOLAMINE KINASE"/>
    <property type="match status" value="1"/>
</dbReference>
<dbReference type="Proteomes" id="UP000032352">
    <property type="component" value="Chromosome pTvir"/>
</dbReference>
<dbReference type="SUPFAM" id="SSF56112">
    <property type="entry name" value="Protein kinase-like (PK-like)"/>
    <property type="match status" value="1"/>
</dbReference>
<dbReference type="GO" id="GO:0004305">
    <property type="term" value="F:ethanolamine kinase activity"/>
    <property type="evidence" value="ECO:0007669"/>
    <property type="project" value="TreeGrafter"/>
</dbReference>
<dbReference type="CDD" id="cd05151">
    <property type="entry name" value="ChoK-like"/>
    <property type="match status" value="1"/>
</dbReference>
<dbReference type="KEGG" id="tvd:SG34_031320"/>
<dbReference type="PANTHER" id="PTHR22603">
    <property type="entry name" value="CHOLINE/ETHANOALAMINE KINASE"/>
    <property type="match status" value="1"/>
</dbReference>
<keyword evidence="2" id="KW-1185">Reference proteome</keyword>
<dbReference type="AlphaFoldDB" id="A0AAF0CE74"/>
<reference evidence="1 2" key="1">
    <citation type="journal article" date="2015" name="Genome Announc.">
        <title>Draft Genome Sequences of Marine Isolates of Thalassomonas viridans and Thalassomonas actiniarum.</title>
        <authorList>
            <person name="Olonade I."/>
            <person name="van Zyl L.J."/>
            <person name="Trindade M."/>
        </authorList>
    </citation>
    <scope>NUCLEOTIDE SEQUENCE [LARGE SCALE GENOMIC DNA]</scope>
    <source>
        <strain evidence="1 2">XOM25</strain>
    </source>
</reference>
<protein>
    <submittedName>
        <fullName evidence="1">Phosphotransferase</fullName>
    </submittedName>
</protein>
<dbReference type="GO" id="GO:0005737">
    <property type="term" value="C:cytoplasm"/>
    <property type="evidence" value="ECO:0007669"/>
    <property type="project" value="TreeGrafter"/>
</dbReference>
<gene>
    <name evidence="1" type="ORF">SG34_031320</name>
</gene>
<evidence type="ECO:0000313" key="2">
    <source>
        <dbReference type="Proteomes" id="UP000032352"/>
    </source>
</evidence>
<dbReference type="EMBL" id="CP059734">
    <property type="protein sequence ID" value="WDE09256.1"/>
    <property type="molecule type" value="Genomic_DNA"/>
</dbReference>
<dbReference type="Pfam" id="PF01633">
    <property type="entry name" value="Choline_kinase"/>
    <property type="match status" value="1"/>
</dbReference>
<organism evidence="1 2">
    <name type="scientific">Thalassomonas viridans</name>
    <dbReference type="NCBI Taxonomy" id="137584"/>
    <lineage>
        <taxon>Bacteria</taxon>
        <taxon>Pseudomonadati</taxon>
        <taxon>Pseudomonadota</taxon>
        <taxon>Gammaproteobacteria</taxon>
        <taxon>Alteromonadales</taxon>
        <taxon>Colwelliaceae</taxon>
        <taxon>Thalassomonas</taxon>
    </lineage>
</organism>
<evidence type="ECO:0000313" key="1">
    <source>
        <dbReference type="EMBL" id="WDE09256.1"/>
    </source>
</evidence>
<name>A0AAF0CE74_9GAMM</name>
<dbReference type="Gene3D" id="3.90.1200.10">
    <property type="match status" value="1"/>
</dbReference>
<proteinExistence type="predicted"/>
<dbReference type="RefSeq" id="WP_044837563.1">
    <property type="nucleotide sequence ID" value="NZ_CP059734.1"/>
</dbReference>
<dbReference type="InterPro" id="IPR011009">
    <property type="entry name" value="Kinase-like_dom_sf"/>
</dbReference>